<protein>
    <submittedName>
        <fullName evidence="1">Phage tail protein</fullName>
    </submittedName>
</protein>
<dbReference type="InterPro" id="IPR010667">
    <property type="entry name" value="Phage_T4_Gp19"/>
</dbReference>
<name>A0A6M5U8N3_9MICO</name>
<keyword evidence="2" id="KW-1185">Reference proteome</keyword>
<dbReference type="PANTHER" id="PTHR38009">
    <property type="entry name" value="CONSERVED HYPOTHETICAL PHAGE TAIL PROTEIN"/>
    <property type="match status" value="1"/>
</dbReference>
<dbReference type="GO" id="GO:0005198">
    <property type="term" value="F:structural molecule activity"/>
    <property type="evidence" value="ECO:0007669"/>
    <property type="project" value="InterPro"/>
</dbReference>
<dbReference type="Proteomes" id="UP000451354">
    <property type="component" value="Chromosome"/>
</dbReference>
<dbReference type="KEGG" id="cprt:FIC82_000335"/>
<evidence type="ECO:0000313" key="2">
    <source>
        <dbReference type="Proteomes" id="UP000451354"/>
    </source>
</evidence>
<organism evidence="1 2">
    <name type="scientific">Cellulosimicrobium protaetiae</name>
    <dbReference type="NCBI Taxonomy" id="2587808"/>
    <lineage>
        <taxon>Bacteria</taxon>
        <taxon>Bacillati</taxon>
        <taxon>Actinomycetota</taxon>
        <taxon>Actinomycetes</taxon>
        <taxon>Micrococcales</taxon>
        <taxon>Promicromonosporaceae</taxon>
        <taxon>Cellulosimicrobium</taxon>
    </lineage>
</organism>
<sequence length="148" mass="16156">MPLPDALDSSTANAFIVTIDGIQVPKVIEVSGIKAEVEKIEHKQQTSDGKYVIRQLMGRPKAGEFTVTRGLTDSKTISDWLKTVMQGDVKGSRKTASVQFLDYAGTKLQTYNFTNCWVSSVEVSAMKAGATEPATEKFTVAYDEMQVG</sequence>
<dbReference type="Gene3D" id="2.30.110.20">
    <property type="entry name" value="Hcp1-like"/>
    <property type="match status" value="1"/>
</dbReference>
<gene>
    <name evidence="1" type="ORF">FIC82_000335</name>
</gene>
<dbReference type="Pfam" id="PF06841">
    <property type="entry name" value="Phage_T4_gp19"/>
    <property type="match status" value="1"/>
</dbReference>
<dbReference type="InterPro" id="IPR011747">
    <property type="entry name" value="CHP02241"/>
</dbReference>
<accession>A0A6M5U8N3</accession>
<dbReference type="OrthoDB" id="3470895at2"/>
<proteinExistence type="predicted"/>
<dbReference type="InterPro" id="IPR036624">
    <property type="entry name" value="Hcp1-lik_sf"/>
</dbReference>
<dbReference type="RefSeq" id="WP_154797122.1">
    <property type="nucleotide sequence ID" value="NZ_CP052757.1"/>
</dbReference>
<dbReference type="NCBIfam" id="TIGR02241">
    <property type="entry name" value="conserved hypothetical phage tail region protein"/>
    <property type="match status" value="1"/>
</dbReference>
<dbReference type="PANTHER" id="PTHR38009:SF1">
    <property type="entry name" value="CONSERVED HYPOTHETICAL PHAGE TAIL PROTEIN"/>
    <property type="match status" value="1"/>
</dbReference>
<reference evidence="1 2" key="1">
    <citation type="journal article" date="2022" name="Int. J. Syst. Evol. Microbiol.">
        <title>Cellulosimicrobium protaetiae sp. nov., isolated from the gut of the larva of Protaetia brevitarsis seulensis.</title>
        <authorList>
            <person name="Le Han H."/>
            <person name="Nguyen T.T.H."/>
            <person name="Li Z."/>
            <person name="Shin N.R."/>
            <person name="Kim S.G."/>
        </authorList>
    </citation>
    <scope>NUCLEOTIDE SEQUENCE [LARGE SCALE GENOMIC DNA]</scope>
    <source>
        <strain evidence="1 2">BI34</strain>
    </source>
</reference>
<evidence type="ECO:0000313" key="1">
    <source>
        <dbReference type="EMBL" id="QJW34877.1"/>
    </source>
</evidence>
<dbReference type="EMBL" id="CP052757">
    <property type="protein sequence ID" value="QJW34877.1"/>
    <property type="molecule type" value="Genomic_DNA"/>
</dbReference>
<dbReference type="AlphaFoldDB" id="A0A6M5U8N3"/>